<protein>
    <submittedName>
        <fullName evidence="2">Unplaced genomic scaffold PAXINscaffold_2408, whole genome shotgun sequence</fullName>
    </submittedName>
</protein>
<feature type="domain" description="NAD-dependent epimerase/dehydratase" evidence="1">
    <location>
        <begin position="4"/>
        <end position="207"/>
    </location>
</feature>
<evidence type="ECO:0000313" key="2">
    <source>
        <dbReference type="EMBL" id="KIJ04545.1"/>
    </source>
</evidence>
<evidence type="ECO:0000313" key="3">
    <source>
        <dbReference type="Proteomes" id="UP000053647"/>
    </source>
</evidence>
<dbReference type="PANTHER" id="PTHR48079">
    <property type="entry name" value="PROTEIN YEEZ"/>
    <property type="match status" value="1"/>
</dbReference>
<reference evidence="2 3" key="1">
    <citation type="submission" date="2014-06" db="EMBL/GenBank/DDBJ databases">
        <authorList>
            <consortium name="DOE Joint Genome Institute"/>
            <person name="Kuo A."/>
            <person name="Kohler A."/>
            <person name="Nagy L.G."/>
            <person name="Floudas D."/>
            <person name="Copeland A."/>
            <person name="Barry K.W."/>
            <person name="Cichocki N."/>
            <person name="Veneault-Fourrey C."/>
            <person name="LaButti K."/>
            <person name="Lindquist E.A."/>
            <person name="Lipzen A."/>
            <person name="Lundell T."/>
            <person name="Morin E."/>
            <person name="Murat C."/>
            <person name="Sun H."/>
            <person name="Tunlid A."/>
            <person name="Henrissat B."/>
            <person name="Grigoriev I.V."/>
            <person name="Hibbett D.S."/>
            <person name="Martin F."/>
            <person name="Nordberg H.P."/>
            <person name="Cantor M.N."/>
            <person name="Hua S.X."/>
        </authorList>
    </citation>
    <scope>NUCLEOTIDE SEQUENCE [LARGE SCALE GENOMIC DNA]</scope>
    <source>
        <strain evidence="2 3">ATCC 200175</strain>
    </source>
</reference>
<organism evidence="2 3">
    <name type="scientific">Paxillus involutus ATCC 200175</name>
    <dbReference type="NCBI Taxonomy" id="664439"/>
    <lineage>
        <taxon>Eukaryota</taxon>
        <taxon>Fungi</taxon>
        <taxon>Dikarya</taxon>
        <taxon>Basidiomycota</taxon>
        <taxon>Agaricomycotina</taxon>
        <taxon>Agaricomycetes</taxon>
        <taxon>Agaricomycetidae</taxon>
        <taxon>Boletales</taxon>
        <taxon>Paxilineae</taxon>
        <taxon>Paxillaceae</taxon>
        <taxon>Paxillus</taxon>
    </lineage>
</organism>
<sequence>LSRASGTIGFPIAQALSRAGHTVYGLTRSTAKAKKLAADEIFPIIGEPSNADSWVHLVPTLDVVIEALGGTADLRNLPVSLLNTVGTAAQSSRPATAPKISYIYTSGIWVHGSSPDEFVSDTTPLQNPVPLVSWRPAVEQMVLKDERVNGIVIRPAMLYGKGASLFDPLFEAAATGGKVAWYGKPGGRFVLIHADDLADLYVRAAEKAPILGGLAIDAANENTEPVDDFLQRLVGVSGAKGPYEWTTPSNPFEEALSTTQLVRPYLAKSLLGWQQKKPGLTEGLPMYYAAWKAS</sequence>
<dbReference type="OrthoDB" id="10000533at2759"/>
<dbReference type="EMBL" id="KN821730">
    <property type="protein sequence ID" value="KIJ04545.1"/>
    <property type="molecule type" value="Genomic_DNA"/>
</dbReference>
<dbReference type="HOGENOM" id="CLU_007383_12_3_1"/>
<reference evidence="3" key="2">
    <citation type="submission" date="2015-01" db="EMBL/GenBank/DDBJ databases">
        <title>Evolutionary Origins and Diversification of the Mycorrhizal Mutualists.</title>
        <authorList>
            <consortium name="DOE Joint Genome Institute"/>
            <consortium name="Mycorrhizal Genomics Consortium"/>
            <person name="Kohler A."/>
            <person name="Kuo A."/>
            <person name="Nagy L.G."/>
            <person name="Floudas D."/>
            <person name="Copeland A."/>
            <person name="Barry K.W."/>
            <person name="Cichocki N."/>
            <person name="Veneault-Fourrey C."/>
            <person name="LaButti K."/>
            <person name="Lindquist E.A."/>
            <person name="Lipzen A."/>
            <person name="Lundell T."/>
            <person name="Morin E."/>
            <person name="Murat C."/>
            <person name="Riley R."/>
            <person name="Ohm R."/>
            <person name="Sun H."/>
            <person name="Tunlid A."/>
            <person name="Henrissat B."/>
            <person name="Grigoriev I.V."/>
            <person name="Hibbett D.S."/>
            <person name="Martin F."/>
        </authorList>
    </citation>
    <scope>NUCLEOTIDE SEQUENCE [LARGE SCALE GENOMIC DNA]</scope>
    <source>
        <strain evidence="3">ATCC 200175</strain>
    </source>
</reference>
<accession>A0A0C9SSF0</accession>
<dbReference type="Proteomes" id="UP000053647">
    <property type="component" value="Unassembled WGS sequence"/>
</dbReference>
<proteinExistence type="predicted"/>
<dbReference type="AlphaFoldDB" id="A0A0C9SSF0"/>
<dbReference type="InterPro" id="IPR051783">
    <property type="entry name" value="NAD(P)-dependent_oxidoreduct"/>
</dbReference>
<name>A0A0C9SSF0_PAXIN</name>
<dbReference type="GO" id="GO:0004029">
    <property type="term" value="F:aldehyde dehydrogenase (NAD+) activity"/>
    <property type="evidence" value="ECO:0007669"/>
    <property type="project" value="TreeGrafter"/>
</dbReference>
<dbReference type="PANTHER" id="PTHR48079:SF3">
    <property type="entry name" value="NAD-DEPENDENT EPIMERASE_DEHYDRATASE DOMAIN-CONTAINING PROTEIN"/>
    <property type="match status" value="1"/>
</dbReference>
<dbReference type="InterPro" id="IPR001509">
    <property type="entry name" value="Epimerase_deHydtase"/>
</dbReference>
<dbReference type="GO" id="GO:0005737">
    <property type="term" value="C:cytoplasm"/>
    <property type="evidence" value="ECO:0007669"/>
    <property type="project" value="TreeGrafter"/>
</dbReference>
<dbReference type="SUPFAM" id="SSF51735">
    <property type="entry name" value="NAD(P)-binding Rossmann-fold domains"/>
    <property type="match status" value="1"/>
</dbReference>
<keyword evidence="3" id="KW-1185">Reference proteome</keyword>
<feature type="non-terminal residue" evidence="2">
    <location>
        <position position="294"/>
    </location>
</feature>
<dbReference type="Gene3D" id="3.40.50.720">
    <property type="entry name" value="NAD(P)-binding Rossmann-like Domain"/>
    <property type="match status" value="1"/>
</dbReference>
<gene>
    <name evidence="2" type="ORF">PAXINDRAFT_52935</name>
</gene>
<dbReference type="InterPro" id="IPR036291">
    <property type="entry name" value="NAD(P)-bd_dom_sf"/>
</dbReference>
<feature type="non-terminal residue" evidence="2">
    <location>
        <position position="1"/>
    </location>
</feature>
<dbReference type="Pfam" id="PF01370">
    <property type="entry name" value="Epimerase"/>
    <property type="match status" value="1"/>
</dbReference>
<evidence type="ECO:0000259" key="1">
    <source>
        <dbReference type="Pfam" id="PF01370"/>
    </source>
</evidence>